<dbReference type="PATRIC" id="fig|1229205.11.peg.6091"/>
<dbReference type="Proteomes" id="UP000010105">
    <property type="component" value="Chromosome 2"/>
</dbReference>
<proteinExistence type="predicted"/>
<evidence type="ECO:0000313" key="2">
    <source>
        <dbReference type="Proteomes" id="UP000010105"/>
    </source>
</evidence>
<dbReference type="KEGG" id="bpx:BUPH_08552"/>
<protein>
    <submittedName>
        <fullName evidence="1">Uncharacterized protein</fullName>
    </submittedName>
</protein>
<dbReference type="EMBL" id="CP003864">
    <property type="protein sequence ID" value="AFT89499.1"/>
    <property type="molecule type" value="Genomic_DNA"/>
</dbReference>
<gene>
    <name evidence="1" type="ORF">BUPH_08552</name>
</gene>
<organism evidence="1 2">
    <name type="scientific">Paraburkholderia phenoliruptrix BR3459a</name>
    <dbReference type="NCBI Taxonomy" id="1229205"/>
    <lineage>
        <taxon>Bacteria</taxon>
        <taxon>Pseudomonadati</taxon>
        <taxon>Pseudomonadota</taxon>
        <taxon>Betaproteobacteria</taxon>
        <taxon>Burkholderiales</taxon>
        <taxon>Burkholderiaceae</taxon>
        <taxon>Paraburkholderia</taxon>
    </lineage>
</organism>
<sequence>MACHPLREAGSRAGRCSALRRALGRPLALRRRDAQTIIAQAPFPEAASGYLAKAAICASLREHVMERARVPASLFFRHGR</sequence>
<evidence type="ECO:0000313" key="1">
    <source>
        <dbReference type="EMBL" id="AFT89499.1"/>
    </source>
</evidence>
<name>K0E1D0_9BURK</name>
<accession>K0E1D0</accession>
<dbReference type="HOGENOM" id="CLU_2582975_0_0_4"/>
<dbReference type="AlphaFoldDB" id="K0E1D0"/>
<reference evidence="1 2" key="1">
    <citation type="journal article" date="2012" name="J. Bacteriol.">
        <title>Complete Genome Sequence of Burkholderia phenoliruptrix BR3459a (CLA1), a Heat-Tolerant, Nitrogen-Fixing Symbiont of Mimosa flocculosa.</title>
        <authorList>
            <person name="de Oliveira Cunha C."/>
            <person name="Goda Zuleta L.F."/>
            <person name="Paula de Almeida L.G."/>
            <person name="Prioli Ciapina L."/>
            <person name="Lustrino Borges W."/>
            <person name="Pitard R.M."/>
            <person name="Baldani J.I."/>
            <person name="Straliotto R."/>
            <person name="de Faria S.M."/>
            <person name="Hungria M."/>
            <person name="Sousa Cavada B."/>
            <person name="Mercante F.M."/>
            <person name="Ribeiro de Vasconcelos A.T."/>
        </authorList>
    </citation>
    <scope>NUCLEOTIDE SEQUENCE [LARGE SCALE GENOMIC DNA]</scope>
    <source>
        <strain evidence="1 2">BR3459a</strain>
    </source>
</reference>